<name>A0ABR7HLQ1_9FIRM</name>
<evidence type="ECO:0000313" key="5">
    <source>
        <dbReference type="EMBL" id="MBC5728473.1"/>
    </source>
</evidence>
<sequence>MNNISILGNDCCGCTACEQICPKKCITFKENNEGFMYPVVDESVCVNCGACVKHCPVMTTPHSDGVQNVYASKYCDTQKAKESTSGGIFIPLAKSTLEKGGVVFGCAYDENLVARHIAVEKEADLHKLQGSKYVQSDLSGIYSRVKSELKGGRNVLFSGTGCQVAGLRSFLGKDFDNLITVDIVCHGVPSPKLFEKYLCYLGNKLGEPVKSYNFRSKKRHGWGLFYEVETDNIGKGGSGFDDPYYNAFLNCKTYREGCYNCRFANCDRQGDITLADFWGIEYINPSFYSENGVSLVLVNTDKGKRLWKSLENCIESVDSTVEQAVQMNKNLSSPSHRPECRDTIYDGFDGDFDSYVMQKLYVKPSLKRKLKSLVPVSLKGRIKHMLKK</sequence>
<dbReference type="PANTHER" id="PTHR43193">
    <property type="match status" value="1"/>
</dbReference>
<dbReference type="Pfam" id="PF12838">
    <property type="entry name" value="Fer4_7"/>
    <property type="match status" value="1"/>
</dbReference>
<evidence type="ECO:0000256" key="3">
    <source>
        <dbReference type="ARBA" id="ARBA00023014"/>
    </source>
</evidence>
<feature type="domain" description="4Fe-4S ferredoxin-type" evidence="4">
    <location>
        <begin position="36"/>
        <end position="65"/>
    </location>
</feature>
<dbReference type="EMBL" id="JACOPS010000003">
    <property type="protein sequence ID" value="MBC5728473.1"/>
    <property type="molecule type" value="Genomic_DNA"/>
</dbReference>
<keyword evidence="6" id="KW-1185">Reference proteome</keyword>
<dbReference type="PROSITE" id="PS00198">
    <property type="entry name" value="4FE4S_FER_1"/>
    <property type="match status" value="1"/>
</dbReference>
<evidence type="ECO:0000256" key="2">
    <source>
        <dbReference type="ARBA" id="ARBA00023004"/>
    </source>
</evidence>
<evidence type="ECO:0000259" key="4">
    <source>
        <dbReference type="PROSITE" id="PS51379"/>
    </source>
</evidence>
<feature type="domain" description="4Fe-4S ferredoxin-type" evidence="4">
    <location>
        <begin position="2"/>
        <end position="31"/>
    </location>
</feature>
<dbReference type="InterPro" id="IPR052977">
    <property type="entry name" value="Polyferredoxin-like_ET"/>
</dbReference>
<dbReference type="InterPro" id="IPR017900">
    <property type="entry name" value="4Fe4S_Fe_S_CS"/>
</dbReference>
<accession>A0ABR7HLQ1</accession>
<reference evidence="5 6" key="1">
    <citation type="submission" date="2020-08" db="EMBL/GenBank/DDBJ databases">
        <title>Genome public.</title>
        <authorList>
            <person name="Liu C."/>
            <person name="Sun Q."/>
        </authorList>
    </citation>
    <scope>NUCLEOTIDE SEQUENCE [LARGE SCALE GENOMIC DNA]</scope>
    <source>
        <strain evidence="5 6">NSJ-71</strain>
    </source>
</reference>
<dbReference type="Gene3D" id="3.30.70.20">
    <property type="match status" value="1"/>
</dbReference>
<dbReference type="InterPro" id="IPR007525">
    <property type="entry name" value="FrhB_FdhB_C"/>
</dbReference>
<protein>
    <submittedName>
        <fullName evidence="5">Coenzyme F420 hydrogenase/dehydrogenase, beta subunit C-terminal domain</fullName>
    </submittedName>
</protein>
<dbReference type="RefSeq" id="WP_186935579.1">
    <property type="nucleotide sequence ID" value="NZ_JACOPS010000003.1"/>
</dbReference>
<gene>
    <name evidence="5" type="ORF">H8R91_08070</name>
</gene>
<organism evidence="5 6">
    <name type="scientific">Ruminococcus intestinalis</name>
    <dbReference type="NCBI Taxonomy" id="2763066"/>
    <lineage>
        <taxon>Bacteria</taxon>
        <taxon>Bacillati</taxon>
        <taxon>Bacillota</taxon>
        <taxon>Clostridia</taxon>
        <taxon>Eubacteriales</taxon>
        <taxon>Oscillospiraceae</taxon>
        <taxon>Ruminococcus</taxon>
    </lineage>
</organism>
<keyword evidence="1" id="KW-0479">Metal-binding</keyword>
<dbReference type="InterPro" id="IPR017896">
    <property type="entry name" value="4Fe4S_Fe-S-bd"/>
</dbReference>
<keyword evidence="3" id="KW-0411">Iron-sulfur</keyword>
<dbReference type="SUPFAM" id="SSF54862">
    <property type="entry name" value="4Fe-4S ferredoxins"/>
    <property type="match status" value="1"/>
</dbReference>
<comment type="caution">
    <text evidence="5">The sequence shown here is derived from an EMBL/GenBank/DDBJ whole genome shotgun (WGS) entry which is preliminary data.</text>
</comment>
<dbReference type="PROSITE" id="PS51379">
    <property type="entry name" value="4FE4S_FER_2"/>
    <property type="match status" value="2"/>
</dbReference>
<dbReference type="Pfam" id="PF04432">
    <property type="entry name" value="FrhB_FdhB_C"/>
    <property type="match status" value="1"/>
</dbReference>
<keyword evidence="2" id="KW-0408">Iron</keyword>
<dbReference type="PANTHER" id="PTHR43193:SF2">
    <property type="entry name" value="POLYFERREDOXIN PROTEIN FWDF"/>
    <property type="match status" value="1"/>
</dbReference>
<proteinExistence type="predicted"/>
<dbReference type="Proteomes" id="UP000636755">
    <property type="component" value="Unassembled WGS sequence"/>
</dbReference>
<evidence type="ECO:0000256" key="1">
    <source>
        <dbReference type="ARBA" id="ARBA00022723"/>
    </source>
</evidence>
<evidence type="ECO:0000313" key="6">
    <source>
        <dbReference type="Proteomes" id="UP000636755"/>
    </source>
</evidence>